<reference evidence="1 2" key="1">
    <citation type="journal article" date="2022" name="Nat. Ecol. Evol.">
        <title>A masculinizing supergene underlies an exaggerated male reproductive morph in a spider.</title>
        <authorList>
            <person name="Hendrickx F."/>
            <person name="De Corte Z."/>
            <person name="Sonet G."/>
            <person name="Van Belleghem S.M."/>
            <person name="Kostlbacher S."/>
            <person name="Vangestel C."/>
        </authorList>
    </citation>
    <scope>NUCLEOTIDE SEQUENCE [LARGE SCALE GENOMIC DNA]</scope>
    <source>
        <strain evidence="1">W744_W776</strain>
    </source>
</reference>
<dbReference type="Gene3D" id="3.30.70.1820">
    <property type="entry name" value="L1 transposable element, RRM domain"/>
    <property type="match status" value="1"/>
</dbReference>
<dbReference type="Proteomes" id="UP000827092">
    <property type="component" value="Unassembled WGS sequence"/>
</dbReference>
<dbReference type="PANTHER" id="PTHR11505">
    <property type="entry name" value="L1 TRANSPOSABLE ELEMENT-RELATED"/>
    <property type="match status" value="1"/>
</dbReference>
<dbReference type="InterPro" id="IPR004244">
    <property type="entry name" value="Transposase_22"/>
</dbReference>
<gene>
    <name evidence="1" type="ORF">JTE90_004196</name>
</gene>
<dbReference type="EMBL" id="JAFNEN010000176">
    <property type="protein sequence ID" value="KAG8190692.1"/>
    <property type="molecule type" value="Genomic_DNA"/>
</dbReference>
<evidence type="ECO:0000313" key="2">
    <source>
        <dbReference type="Proteomes" id="UP000827092"/>
    </source>
</evidence>
<sequence>MSAQQDYATTQRKLTELEDRSRRNNIVITGLKEEGSESWEVSEKQVVDLCKSKLNISDISTERAHRLGRMSANRSRPIICKLLNFKNKERIKRNGYILKGTNIFINDDFSQRTNTARFYLRKFSKEMKGKGAVSTKLAYDKLVIDGKQYTYNFESSSVIEVPSAPFP</sequence>
<name>A0AAV6V1Q0_9ARAC</name>
<comment type="caution">
    <text evidence="1">The sequence shown here is derived from an EMBL/GenBank/DDBJ whole genome shotgun (WGS) entry which is preliminary data.</text>
</comment>
<organism evidence="1 2">
    <name type="scientific">Oedothorax gibbosus</name>
    <dbReference type="NCBI Taxonomy" id="931172"/>
    <lineage>
        <taxon>Eukaryota</taxon>
        <taxon>Metazoa</taxon>
        <taxon>Ecdysozoa</taxon>
        <taxon>Arthropoda</taxon>
        <taxon>Chelicerata</taxon>
        <taxon>Arachnida</taxon>
        <taxon>Araneae</taxon>
        <taxon>Araneomorphae</taxon>
        <taxon>Entelegynae</taxon>
        <taxon>Araneoidea</taxon>
        <taxon>Linyphiidae</taxon>
        <taxon>Erigoninae</taxon>
        <taxon>Oedothorax</taxon>
    </lineage>
</organism>
<protein>
    <submittedName>
        <fullName evidence="1">Uncharacterized protein</fullName>
    </submittedName>
</protein>
<proteinExistence type="predicted"/>
<evidence type="ECO:0000313" key="1">
    <source>
        <dbReference type="EMBL" id="KAG8190692.1"/>
    </source>
</evidence>
<keyword evidence="2" id="KW-1185">Reference proteome</keyword>
<dbReference type="AlphaFoldDB" id="A0AAV6V1Q0"/>
<accession>A0AAV6V1Q0</accession>